<evidence type="ECO:0000256" key="3">
    <source>
        <dbReference type="ARBA" id="ARBA00022771"/>
    </source>
</evidence>
<dbReference type="Pfam" id="PF00307">
    <property type="entry name" value="CH"/>
    <property type="match status" value="1"/>
</dbReference>
<dbReference type="InterPro" id="IPR011993">
    <property type="entry name" value="PH-like_dom_sf"/>
</dbReference>
<dbReference type="SMART" id="SM00233">
    <property type="entry name" value="PH"/>
    <property type="match status" value="1"/>
</dbReference>
<dbReference type="EMBL" id="JYDL01000050">
    <property type="protein sequence ID" value="KRX20276.1"/>
    <property type="molecule type" value="Genomic_DNA"/>
</dbReference>
<dbReference type="InterPro" id="IPR036860">
    <property type="entry name" value="SH2_dom_sf"/>
</dbReference>
<dbReference type="PANTHER" id="PTHR45818">
    <property type="entry name" value="PROTEIN VAV"/>
    <property type="match status" value="1"/>
</dbReference>
<dbReference type="SMART" id="SM00326">
    <property type="entry name" value="SH3"/>
    <property type="match status" value="2"/>
</dbReference>
<dbReference type="SMART" id="SM00033">
    <property type="entry name" value="CH"/>
    <property type="match status" value="1"/>
</dbReference>
<dbReference type="PROSITE" id="PS50001">
    <property type="entry name" value="SH2"/>
    <property type="match status" value="1"/>
</dbReference>
<dbReference type="Pfam" id="PF00017">
    <property type="entry name" value="SH2"/>
    <property type="match status" value="1"/>
</dbReference>
<dbReference type="SUPFAM" id="SSF50044">
    <property type="entry name" value="SH3-domain"/>
    <property type="match status" value="2"/>
</dbReference>
<gene>
    <name evidence="13" type="primary">Vav2</name>
    <name evidence="13" type="ORF">T07_11679</name>
</gene>
<dbReference type="Proteomes" id="UP000054630">
    <property type="component" value="Unassembled WGS sequence"/>
</dbReference>
<feature type="domain" description="SH2" evidence="8">
    <location>
        <begin position="799"/>
        <end position="896"/>
    </location>
</feature>
<dbReference type="GO" id="GO:0035556">
    <property type="term" value="P:intracellular signal transduction"/>
    <property type="evidence" value="ECO:0007669"/>
    <property type="project" value="InterPro"/>
</dbReference>
<feature type="domain" description="DH" evidence="11">
    <location>
        <begin position="203"/>
        <end position="402"/>
    </location>
</feature>
<dbReference type="InterPro" id="IPR000980">
    <property type="entry name" value="SH2"/>
</dbReference>
<keyword evidence="2" id="KW-0344">Guanine-nucleotide releasing factor</keyword>
<accession>A0A0V0S0Q9</accession>
<dbReference type="SUPFAM" id="SSF55550">
    <property type="entry name" value="SH2 domain"/>
    <property type="match status" value="1"/>
</dbReference>
<feature type="domain" description="SH3" evidence="9">
    <location>
        <begin position="633"/>
        <end position="701"/>
    </location>
</feature>
<sequence>MEEETELWRQCAAWFSRCGVLDENRRALYPKATLLDFAQALRDGVLLCQLVNRLHKDSIDMNVVNLRPQLSQFLCSKNIWLFLNACQNVFGLNSEDICESADIYKAANFGKVLQTLSKLSNSPLALRSGIRGFPEVVEDEKELADEYYNNEVYRQLAKAADSKELDEEIYDQASDDERDQIYDHIITRASLQKEDDEFIPNDQRGYCIKELVDTERKYVNSLHMIIQKFYLPLKEVLSFEEHNRIFMNLPVLLPIHSAFLSEIQTALRTSQDTGGGGGGGLSTTSNVVTGGPLLGDVFVKYKRQLTCYSFYCSSLTRAQRTIDQLCSEKSDFRQKVLECQIEANANKFRLQDVLVVPMQRVLKYHLLLKELLKHTPIDHEERFSLQLGWDAMRDLSLYLNEVTRDCETRQIIQDIQASIVDISLHDNTELCDYGRLLKDGEIKIASPLDDRKLKNRYIFVFDKLLLICKHHKFCCGRLTRNNEHFREASTATRAGFCWKIMKFKMCPIGTAPPPPEFANCFRLQLKDCLGGVQMQPPDADCRPYYLMHAQSEESKNSWLLTLRTAHENVKPPAACLTKHVLMYTSFDQATECSSCEKLLRDCGVKLHKECISSLPECGRARECLARSSTMLDSRSEKFVAIAPFTGSDCNAPSLTFRENDVIQLLSMDVGFEGQWLGRLIQGDNVGQVGFFRPEYVRRQVASSSMVKRPSWQAATALSNSNNSNHGSGAGAGGGSGSGTGGSGGGGGSGAGAGAGICNHHSTVLPPSSTSLGRLASTVRPVSLSTFGYVNLEELTHYPWYVGEMDRLRAEQLIMGLPLGTFLVRFSRARSQYAISISYSGKEHFDVKHVKVELDKHGFYLDAGRYFPSLVELVNHYEENNLNQSFQALDTTLKIPVKALIVGFATALHSFEATSPNMVSFQRNDMVIILSKKDSERGWWKGMVVKGTERRVGYFPCSYLLFSFYYFLKMVRNAKTCETKCCAIENSLIVVFYFDHSKQASDCSTDHASKHTSCKIVEAVSPSAVHWIAAHRALANLGPVGLLYLLHM</sequence>
<evidence type="ECO:0000259" key="8">
    <source>
        <dbReference type="PROSITE" id="PS50001"/>
    </source>
</evidence>
<dbReference type="GO" id="GO:0016477">
    <property type="term" value="P:cell migration"/>
    <property type="evidence" value="ECO:0007669"/>
    <property type="project" value="TreeGrafter"/>
</dbReference>
<dbReference type="InterPro" id="IPR001715">
    <property type="entry name" value="CH_dom"/>
</dbReference>
<dbReference type="Pfam" id="PF07653">
    <property type="entry name" value="SH3_2"/>
    <property type="match status" value="1"/>
</dbReference>
<feature type="region of interest" description="Disordered" evidence="7">
    <location>
        <begin position="717"/>
        <end position="749"/>
    </location>
</feature>
<dbReference type="Gene3D" id="1.20.900.10">
    <property type="entry name" value="Dbl homology (DH) domain"/>
    <property type="match status" value="1"/>
</dbReference>
<dbReference type="Pfam" id="PF00621">
    <property type="entry name" value="RhoGEF"/>
    <property type="match status" value="1"/>
</dbReference>
<dbReference type="SUPFAM" id="SSF50729">
    <property type="entry name" value="PH domain-like"/>
    <property type="match status" value="1"/>
</dbReference>
<evidence type="ECO:0000313" key="14">
    <source>
        <dbReference type="Proteomes" id="UP000054630"/>
    </source>
</evidence>
<feature type="domain" description="PH" evidence="10">
    <location>
        <begin position="435"/>
        <end position="567"/>
    </location>
</feature>
<dbReference type="SUPFAM" id="SSF47576">
    <property type="entry name" value="Calponin-homology domain, CH-domain"/>
    <property type="match status" value="1"/>
</dbReference>
<comment type="caution">
    <text evidence="13">The sequence shown here is derived from an EMBL/GenBank/DDBJ whole genome shotgun (WGS) entry which is preliminary data.</text>
</comment>
<dbReference type="Gene3D" id="3.30.505.10">
    <property type="entry name" value="SH2 domain"/>
    <property type="match status" value="1"/>
</dbReference>
<dbReference type="PROSITE" id="PS50010">
    <property type="entry name" value="DH_2"/>
    <property type="match status" value="1"/>
</dbReference>
<reference evidence="13 14" key="1">
    <citation type="submission" date="2015-01" db="EMBL/GenBank/DDBJ databases">
        <title>Evolution of Trichinella species and genotypes.</title>
        <authorList>
            <person name="Korhonen P.K."/>
            <person name="Edoardo P."/>
            <person name="Giuseppe L.R."/>
            <person name="Gasser R.B."/>
        </authorList>
    </citation>
    <scope>NUCLEOTIDE SEQUENCE [LARGE SCALE GENOMIC DNA]</scope>
    <source>
        <strain evidence="13">ISS37</strain>
    </source>
</reference>
<dbReference type="GO" id="GO:0005737">
    <property type="term" value="C:cytoplasm"/>
    <property type="evidence" value="ECO:0007669"/>
    <property type="project" value="TreeGrafter"/>
</dbReference>
<dbReference type="InterPro" id="IPR001849">
    <property type="entry name" value="PH_domain"/>
</dbReference>
<dbReference type="GO" id="GO:0008270">
    <property type="term" value="F:zinc ion binding"/>
    <property type="evidence" value="ECO:0007669"/>
    <property type="project" value="UniProtKB-KW"/>
</dbReference>
<dbReference type="InterPro" id="IPR001452">
    <property type="entry name" value="SH3_domain"/>
</dbReference>
<dbReference type="STRING" id="6336.A0A0V0S0Q9"/>
<feature type="domain" description="Calponin-homology (CH)" evidence="12">
    <location>
        <begin position="5"/>
        <end position="124"/>
    </location>
</feature>
<proteinExistence type="predicted"/>
<dbReference type="Gene3D" id="2.30.29.30">
    <property type="entry name" value="Pleckstrin-homology domain (PH domain)/Phosphotyrosine-binding domain (PTB)"/>
    <property type="match status" value="1"/>
</dbReference>
<dbReference type="GO" id="GO:0005085">
    <property type="term" value="F:guanyl-nucleotide exchange factor activity"/>
    <property type="evidence" value="ECO:0007669"/>
    <property type="project" value="UniProtKB-KW"/>
</dbReference>
<dbReference type="Gene3D" id="1.10.418.10">
    <property type="entry name" value="Calponin-like domain"/>
    <property type="match status" value="1"/>
</dbReference>
<dbReference type="PROSITE" id="PS00741">
    <property type="entry name" value="DH_1"/>
    <property type="match status" value="1"/>
</dbReference>
<dbReference type="CDD" id="cd00174">
    <property type="entry name" value="SH3"/>
    <property type="match status" value="2"/>
</dbReference>
<dbReference type="PRINTS" id="PR00401">
    <property type="entry name" value="SH2DOMAIN"/>
</dbReference>
<evidence type="ECO:0000256" key="2">
    <source>
        <dbReference type="ARBA" id="ARBA00022658"/>
    </source>
</evidence>
<dbReference type="InterPro" id="IPR001331">
    <property type="entry name" value="GDS_CDC24_CS"/>
</dbReference>
<dbReference type="Pfam" id="PF00018">
    <property type="entry name" value="SH3_1"/>
    <property type="match status" value="1"/>
</dbReference>
<evidence type="ECO:0000256" key="6">
    <source>
        <dbReference type="PROSITE-ProRule" id="PRU00192"/>
    </source>
</evidence>
<name>A0A0V0S0Q9_9BILA</name>
<dbReference type="CDD" id="cd21201">
    <property type="entry name" value="CH_VAV"/>
    <property type="match status" value="1"/>
</dbReference>
<dbReference type="InterPro" id="IPR035899">
    <property type="entry name" value="DBL_dom_sf"/>
</dbReference>
<evidence type="ECO:0000259" key="10">
    <source>
        <dbReference type="PROSITE" id="PS50003"/>
    </source>
</evidence>
<dbReference type="PANTHER" id="PTHR45818:SF3">
    <property type="entry name" value="PROTEIN VAV"/>
    <property type="match status" value="1"/>
</dbReference>
<keyword evidence="3" id="KW-0863">Zinc-finger</keyword>
<evidence type="ECO:0000313" key="13">
    <source>
        <dbReference type="EMBL" id="KRX20276.1"/>
    </source>
</evidence>
<feature type="compositionally biased region" description="Gly residues" evidence="7">
    <location>
        <begin position="727"/>
        <end position="749"/>
    </location>
</feature>
<evidence type="ECO:0000259" key="9">
    <source>
        <dbReference type="PROSITE" id="PS50002"/>
    </source>
</evidence>
<evidence type="ECO:0000259" key="12">
    <source>
        <dbReference type="PROSITE" id="PS50021"/>
    </source>
</evidence>
<keyword evidence="1 6" id="KW-0728">SH3 domain</keyword>
<dbReference type="InterPro" id="IPR035031">
    <property type="entry name" value="Vav_SH2_invertebrate"/>
</dbReference>
<dbReference type="SMART" id="SM00252">
    <property type="entry name" value="SH2"/>
    <property type="match status" value="1"/>
</dbReference>
<evidence type="ECO:0000256" key="7">
    <source>
        <dbReference type="SAM" id="MobiDB-lite"/>
    </source>
</evidence>
<keyword evidence="14" id="KW-1185">Reference proteome</keyword>
<dbReference type="PROSITE" id="PS50002">
    <property type="entry name" value="SH3"/>
    <property type="match status" value="2"/>
</dbReference>
<dbReference type="SMART" id="SM00325">
    <property type="entry name" value="RhoGEF"/>
    <property type="match status" value="1"/>
</dbReference>
<dbReference type="InterPro" id="IPR055251">
    <property type="entry name" value="SOS1_NGEF_PH"/>
</dbReference>
<dbReference type="AlphaFoldDB" id="A0A0V0S0Q9"/>
<keyword evidence="3" id="KW-0479">Metal-binding</keyword>
<dbReference type="PROSITE" id="PS50021">
    <property type="entry name" value="CH"/>
    <property type="match status" value="1"/>
</dbReference>
<dbReference type="Pfam" id="PF22697">
    <property type="entry name" value="SOS1_NGEF_PH"/>
    <property type="match status" value="1"/>
</dbReference>
<dbReference type="OrthoDB" id="5340910at2759"/>
<keyword evidence="4 5" id="KW-0727">SH2 domain</keyword>
<keyword evidence="3" id="KW-0862">Zinc</keyword>
<evidence type="ECO:0000256" key="4">
    <source>
        <dbReference type="ARBA" id="ARBA00022999"/>
    </source>
</evidence>
<dbReference type="Gene3D" id="2.30.30.40">
    <property type="entry name" value="SH3 Domains"/>
    <property type="match status" value="2"/>
</dbReference>
<evidence type="ECO:0000259" key="11">
    <source>
        <dbReference type="PROSITE" id="PS50010"/>
    </source>
</evidence>
<evidence type="ECO:0000256" key="5">
    <source>
        <dbReference type="PROSITE-ProRule" id="PRU00191"/>
    </source>
</evidence>
<evidence type="ECO:0000256" key="1">
    <source>
        <dbReference type="ARBA" id="ARBA00022443"/>
    </source>
</evidence>
<protein>
    <submittedName>
        <fullName evidence="13">Protein vav-1</fullName>
    </submittedName>
</protein>
<organism evidence="13 14">
    <name type="scientific">Trichinella nelsoni</name>
    <dbReference type="NCBI Taxonomy" id="6336"/>
    <lineage>
        <taxon>Eukaryota</taxon>
        <taxon>Metazoa</taxon>
        <taxon>Ecdysozoa</taxon>
        <taxon>Nematoda</taxon>
        <taxon>Enoplea</taxon>
        <taxon>Dorylaimia</taxon>
        <taxon>Trichinellida</taxon>
        <taxon>Trichinellidae</taxon>
        <taxon>Trichinella</taxon>
    </lineage>
</organism>
<dbReference type="CDD" id="cd09940">
    <property type="entry name" value="SH2_Vav_family"/>
    <property type="match status" value="1"/>
</dbReference>
<dbReference type="CDD" id="cd00160">
    <property type="entry name" value="RhoGEF"/>
    <property type="match status" value="1"/>
</dbReference>
<dbReference type="InterPro" id="IPR036028">
    <property type="entry name" value="SH3-like_dom_sf"/>
</dbReference>
<dbReference type="InterPro" id="IPR000219">
    <property type="entry name" value="DH_dom"/>
</dbReference>
<dbReference type="InterPro" id="IPR036872">
    <property type="entry name" value="CH_dom_sf"/>
</dbReference>
<dbReference type="PROSITE" id="PS50003">
    <property type="entry name" value="PH_DOMAIN"/>
    <property type="match status" value="1"/>
</dbReference>
<dbReference type="SUPFAM" id="SSF48065">
    <property type="entry name" value="DBL homology domain (DH-domain)"/>
    <property type="match status" value="1"/>
</dbReference>
<feature type="domain" description="SH3" evidence="9">
    <location>
        <begin position="899"/>
        <end position="964"/>
    </location>
</feature>